<keyword evidence="1" id="KW-0479">Metal-binding</keyword>
<keyword evidence="2" id="KW-1133">Transmembrane helix</keyword>
<evidence type="ECO:0000259" key="3">
    <source>
        <dbReference type="Pfam" id="PF04608"/>
    </source>
</evidence>
<evidence type="ECO:0000256" key="2">
    <source>
        <dbReference type="SAM" id="Phobius"/>
    </source>
</evidence>
<dbReference type="GO" id="GO:0006655">
    <property type="term" value="P:phosphatidylglycerol biosynthetic process"/>
    <property type="evidence" value="ECO:0007669"/>
    <property type="project" value="UniProtKB-UniPathway"/>
</dbReference>
<dbReference type="CDD" id="cd06971">
    <property type="entry name" value="PgpA"/>
    <property type="match status" value="1"/>
</dbReference>
<dbReference type="PATRIC" id="fig|1238182.3.peg.3157"/>
<dbReference type="PIRSF" id="PIRSF006162">
    <property type="entry name" value="PgpA"/>
    <property type="match status" value="1"/>
</dbReference>
<dbReference type="GO" id="GO:0005886">
    <property type="term" value="C:plasma membrane"/>
    <property type="evidence" value="ECO:0007669"/>
    <property type="project" value="UniProtKB-SubCell"/>
</dbReference>
<dbReference type="UniPathway" id="UPA00084">
    <property type="reaction ID" value="UER00504"/>
</dbReference>
<keyword evidence="5" id="KW-1185">Reference proteome</keyword>
<dbReference type="EMBL" id="ANHY01000016">
    <property type="protein sequence ID" value="EKV28369.1"/>
    <property type="molecule type" value="Genomic_DNA"/>
</dbReference>
<dbReference type="Proteomes" id="UP000009881">
    <property type="component" value="Unassembled WGS sequence"/>
</dbReference>
<dbReference type="STRING" id="1238182.C882_0943"/>
<dbReference type="EC" id="3.1.3.27" evidence="1"/>
<dbReference type="SUPFAM" id="SSF101307">
    <property type="entry name" value="YutG-like"/>
    <property type="match status" value="1"/>
</dbReference>
<keyword evidence="1" id="KW-0378">Hydrolase</keyword>
<dbReference type="GO" id="GO:0009395">
    <property type="term" value="P:phospholipid catabolic process"/>
    <property type="evidence" value="ECO:0007669"/>
    <property type="project" value="UniProtKB-KW"/>
</dbReference>
<keyword evidence="1" id="KW-1003">Cell membrane</keyword>
<comment type="subcellular location">
    <subcellularLocation>
        <location evidence="1">Cell inner membrane</location>
        <topology evidence="1">Multi-pass membrane protein</topology>
    </subcellularLocation>
</comment>
<evidence type="ECO:0000256" key="1">
    <source>
        <dbReference type="PIRNR" id="PIRNR006162"/>
    </source>
</evidence>
<dbReference type="AlphaFoldDB" id="K9GUD8"/>
<reference evidence="4 5" key="1">
    <citation type="journal article" date="2013" name="Genome Announc.">
        <title>Draft Genome Sequence of an Alphaproteobacterium, Caenispirillum salinarum AK4(T), Isolated from a Solar Saltern.</title>
        <authorList>
            <person name="Khatri I."/>
            <person name="Singh A."/>
            <person name="Korpole S."/>
            <person name="Pinnaka A.K."/>
            <person name="Subramanian S."/>
        </authorList>
    </citation>
    <scope>NUCLEOTIDE SEQUENCE [LARGE SCALE GENOMIC DNA]</scope>
    <source>
        <strain evidence="4 5">AK4</strain>
    </source>
</reference>
<name>K9GUD8_9PROT</name>
<keyword evidence="1" id="KW-1208">Phospholipid metabolism</keyword>
<evidence type="ECO:0000313" key="5">
    <source>
        <dbReference type="Proteomes" id="UP000009881"/>
    </source>
</evidence>
<feature type="domain" description="YutG/PgpA" evidence="3">
    <location>
        <begin position="2"/>
        <end position="139"/>
    </location>
</feature>
<keyword evidence="1 2" id="KW-0472">Membrane</keyword>
<dbReference type="PANTHER" id="PTHR36305">
    <property type="entry name" value="PHOSPHATIDYLGLYCEROPHOSPHATASE A"/>
    <property type="match status" value="1"/>
</dbReference>
<comment type="function">
    <text evidence="1">Lipid phosphatase which dephosphorylates phosphatidylglycerophosphate (PGP) to phosphatidylglycerol (PG).</text>
</comment>
<comment type="catalytic activity">
    <reaction evidence="1">
        <text>a 1,2-diacyl-sn-glycero-3-phospho-(1'-sn-glycero-3'-phosphate) + H2O = a 1,2-diacyl-sn-glycero-3-phospho-(1'-sn-glycerol) + phosphate</text>
        <dbReference type="Rhea" id="RHEA:33751"/>
        <dbReference type="ChEBI" id="CHEBI:15377"/>
        <dbReference type="ChEBI" id="CHEBI:43474"/>
        <dbReference type="ChEBI" id="CHEBI:60110"/>
        <dbReference type="ChEBI" id="CHEBI:64716"/>
        <dbReference type="EC" id="3.1.3.27"/>
    </reaction>
</comment>
<organism evidence="4 5">
    <name type="scientific">Caenispirillum salinarum AK4</name>
    <dbReference type="NCBI Taxonomy" id="1238182"/>
    <lineage>
        <taxon>Bacteria</taxon>
        <taxon>Pseudomonadati</taxon>
        <taxon>Pseudomonadota</taxon>
        <taxon>Alphaproteobacteria</taxon>
        <taxon>Rhodospirillales</taxon>
        <taxon>Novispirillaceae</taxon>
        <taxon>Caenispirillum</taxon>
    </lineage>
</organism>
<dbReference type="Pfam" id="PF04608">
    <property type="entry name" value="PgpA"/>
    <property type="match status" value="1"/>
</dbReference>
<feature type="transmembrane region" description="Helical" evidence="2">
    <location>
        <begin position="126"/>
        <end position="143"/>
    </location>
</feature>
<comment type="cofactor">
    <cofactor evidence="1">
        <name>Mg(2+)</name>
        <dbReference type="ChEBI" id="CHEBI:18420"/>
    </cofactor>
</comment>
<dbReference type="GO" id="GO:0008962">
    <property type="term" value="F:phosphatidylglycerophosphatase activity"/>
    <property type="evidence" value="ECO:0007669"/>
    <property type="project" value="UniProtKB-EC"/>
</dbReference>
<keyword evidence="1 2" id="KW-0812">Transmembrane</keyword>
<keyword evidence="1" id="KW-0443">Lipid metabolism</keyword>
<keyword evidence="1" id="KW-0460">Magnesium</keyword>
<comment type="caution">
    <text evidence="4">The sequence shown here is derived from an EMBL/GenBank/DDBJ whole genome shotgun (WGS) entry which is preliminary data.</text>
</comment>
<feature type="transmembrane region" description="Helical" evidence="2">
    <location>
        <begin position="38"/>
        <end position="57"/>
    </location>
</feature>
<dbReference type="PANTHER" id="PTHR36305:SF1">
    <property type="entry name" value="PHOSPHATIDYLGLYCEROPHOSPHATASE A"/>
    <property type="match status" value="1"/>
</dbReference>
<keyword evidence="1" id="KW-0997">Cell inner membrane</keyword>
<dbReference type="GO" id="GO:0046872">
    <property type="term" value="F:metal ion binding"/>
    <property type="evidence" value="ECO:0007669"/>
    <property type="project" value="UniProtKB-KW"/>
</dbReference>
<keyword evidence="1" id="KW-0595">Phospholipid degradation</keyword>
<accession>K9GUD8</accession>
<dbReference type="InterPro" id="IPR007686">
    <property type="entry name" value="YutG/PgpA"/>
</dbReference>
<feature type="transmembrane region" description="Helical" evidence="2">
    <location>
        <begin position="77"/>
        <end position="100"/>
    </location>
</feature>
<sequence length="144" mass="15374">MVTWFGAGLSPVMPGTAGSLAALPFAAAIAWFGAPWMLVPAALLVFAIGVWASDVYCKRAGVKDPGLIVIDEVAAQWLTLSVTPVAFWPYVIGFVLFRIFDMAKPWPVSWADRHVGGGFGVMVDDLLAGAYSTGALWLVLTFLL</sequence>
<evidence type="ECO:0000313" key="4">
    <source>
        <dbReference type="EMBL" id="EKV28369.1"/>
    </source>
</evidence>
<dbReference type="InterPro" id="IPR026037">
    <property type="entry name" value="PgpA"/>
</dbReference>
<proteinExistence type="predicted"/>
<comment type="pathway">
    <text evidence="1">Phospholipid metabolism; phosphatidylglycerol biosynthesis; phosphatidylglycerol from CDP-diacylglycerol: step 2/2.</text>
</comment>
<gene>
    <name evidence="4" type="ORF">C882_0943</name>
</gene>
<dbReference type="InterPro" id="IPR036681">
    <property type="entry name" value="PgpA-like_sf"/>
</dbReference>
<dbReference type="eggNOG" id="COG1267">
    <property type="taxonomic scope" value="Bacteria"/>
</dbReference>
<protein>
    <recommendedName>
        <fullName evidence="1">Phosphatidylglycerophosphatase A</fullName>
        <ecNumber evidence="1">3.1.3.27</ecNumber>
    </recommendedName>
    <alternativeName>
        <fullName evidence="1">Phosphatidylglycerolphosphate phosphatase A</fullName>
    </alternativeName>
</protein>
<keyword evidence="1" id="KW-0442">Lipid degradation</keyword>